<protein>
    <submittedName>
        <fullName evidence="2">Uncharacterized protein</fullName>
    </submittedName>
</protein>
<organism evidence="2 3">
    <name type="scientific">Roseobacter cerasinus</name>
    <dbReference type="NCBI Taxonomy" id="2602289"/>
    <lineage>
        <taxon>Bacteria</taxon>
        <taxon>Pseudomonadati</taxon>
        <taxon>Pseudomonadota</taxon>
        <taxon>Alphaproteobacteria</taxon>
        <taxon>Rhodobacterales</taxon>
        <taxon>Roseobacteraceae</taxon>
        <taxon>Roseobacter</taxon>
    </lineage>
</organism>
<keyword evidence="1" id="KW-0472">Membrane</keyword>
<evidence type="ECO:0000313" key="3">
    <source>
        <dbReference type="Proteomes" id="UP000436522"/>
    </source>
</evidence>
<dbReference type="EMBL" id="BLIV01000017">
    <property type="protein sequence ID" value="GFE52585.1"/>
    <property type="molecule type" value="Genomic_DNA"/>
</dbReference>
<keyword evidence="1" id="KW-1133">Transmembrane helix</keyword>
<reference evidence="2 3" key="1">
    <citation type="submission" date="2019-12" db="EMBL/GenBank/DDBJ databases">
        <title>Roseobacter cerasinus sp. nov., isolated from seawater around aquaculture.</title>
        <authorList>
            <person name="Muramatsu S."/>
            <person name="Takabe Y."/>
            <person name="Mori K."/>
            <person name="Takaichi S."/>
            <person name="Hanada S."/>
        </authorList>
    </citation>
    <scope>NUCLEOTIDE SEQUENCE [LARGE SCALE GENOMIC DNA]</scope>
    <source>
        <strain evidence="2 3">AI77</strain>
    </source>
</reference>
<name>A0A640W072_9RHOB</name>
<keyword evidence="1" id="KW-0812">Transmembrane</keyword>
<gene>
    <name evidence="2" type="ORF">So717_43380</name>
</gene>
<evidence type="ECO:0000256" key="1">
    <source>
        <dbReference type="SAM" id="Phobius"/>
    </source>
</evidence>
<evidence type="ECO:0000313" key="2">
    <source>
        <dbReference type="EMBL" id="GFE52585.1"/>
    </source>
</evidence>
<feature type="transmembrane region" description="Helical" evidence="1">
    <location>
        <begin position="20"/>
        <end position="42"/>
    </location>
</feature>
<dbReference type="Proteomes" id="UP000436522">
    <property type="component" value="Unassembled WGS sequence"/>
</dbReference>
<proteinExistence type="predicted"/>
<sequence length="65" mass="7442">MVFGHMIAPEYPPEADSFSIFGVLRAAVVLICVKYSVTLWITRYKILNIKEKKECPVGRVTKERV</sequence>
<dbReference type="AlphaFoldDB" id="A0A640W072"/>
<comment type="caution">
    <text evidence="2">The sequence shown here is derived from an EMBL/GenBank/DDBJ whole genome shotgun (WGS) entry which is preliminary data.</text>
</comment>
<keyword evidence="3" id="KW-1185">Reference proteome</keyword>
<accession>A0A640W072</accession>